<dbReference type="Proteomes" id="UP000005273">
    <property type="component" value="Unassembled WGS sequence"/>
</dbReference>
<proteinExistence type="predicted"/>
<accession>A0A0T5X9W4</accession>
<evidence type="ECO:0000313" key="1">
    <source>
        <dbReference type="EMBL" id="KRT35104.1"/>
    </source>
</evidence>
<name>A0A0T5X9W4_9BACT</name>
<organism evidence="1 2">
    <name type="scientific">Acetomicrobium hydrogeniformans ATCC BAA-1850</name>
    <dbReference type="NCBI Taxonomy" id="592015"/>
    <lineage>
        <taxon>Bacteria</taxon>
        <taxon>Thermotogati</taxon>
        <taxon>Synergistota</taxon>
        <taxon>Synergistia</taxon>
        <taxon>Synergistales</taxon>
        <taxon>Acetomicrobiaceae</taxon>
        <taxon>Acetomicrobium</taxon>
    </lineage>
</organism>
<comment type="caution">
    <text evidence="1">The sequence shown here is derived from an EMBL/GenBank/DDBJ whole genome shotgun (WGS) entry which is preliminary data.</text>
</comment>
<evidence type="ECO:0000313" key="2">
    <source>
        <dbReference type="Proteomes" id="UP000005273"/>
    </source>
</evidence>
<keyword evidence="2" id="KW-1185">Reference proteome</keyword>
<gene>
    <name evidence="1" type="ORF">HMPREF1705_04365</name>
</gene>
<sequence length="307" mass="34870">MGGLQTIIRNSIGKLHGVGDITEQESDEIFSAAYNLFKYSLNADAYLITALTAWYNEVYNQLKNGKDGNFVSTLPLFSLVSIEPGINDIVGSCLNLLPWHKKVRYAGLPAGILPISRLPWKPKGRLPHSFGVGEGITLYRTNRRINITTLISNRAALFQKVNVKADLNEYVGIDAESSAAKNWWIYYFNEKCGLAGNGVFLPSCHDLWLHAIMKITERFKAKPFFIVTCDNKAKIYIDKESYTKIKPYLSFGVSCYKSKEKTSDNIYDKSIIDTAVNELDSKLKFMLDNKRTRERIELEDGWLKDER</sequence>
<protein>
    <submittedName>
        <fullName evidence="1">Uncharacterized protein</fullName>
    </submittedName>
</protein>
<dbReference type="RefSeq" id="WP_009202246.1">
    <property type="nucleotide sequence ID" value="NZ_ACJX03000001.1"/>
</dbReference>
<reference evidence="2" key="1">
    <citation type="submission" date="2012-09" db="EMBL/GenBank/DDBJ databases">
        <authorList>
            <person name="Weinstock G."/>
            <person name="Sodergren E."/>
            <person name="Clifton S."/>
            <person name="Fulton L."/>
            <person name="Fulton B."/>
            <person name="Courtney L."/>
            <person name="Fronick C."/>
            <person name="Harrison M."/>
            <person name="Strong C."/>
            <person name="Farmer C."/>
            <person name="Delehaunty K."/>
            <person name="Markovic C."/>
            <person name="Hall O."/>
            <person name="Minx P."/>
            <person name="Tomlinson C."/>
            <person name="Mitreva M."/>
            <person name="Nelson J."/>
            <person name="Hou S."/>
            <person name="Wollam A."/>
            <person name="Pepin K.H."/>
            <person name="Johnson M."/>
            <person name="Bhonagiri V."/>
            <person name="Nash W.E."/>
            <person name="Suruliraj S."/>
            <person name="Warren W."/>
            <person name="Chinwalla A."/>
            <person name="Mardis E.R."/>
            <person name="Wilson R.K."/>
        </authorList>
    </citation>
    <scope>NUCLEOTIDE SEQUENCE [LARGE SCALE GENOMIC DNA]</scope>
    <source>
        <strain evidence="2">OS1</strain>
    </source>
</reference>
<dbReference type="EMBL" id="ACJX03000001">
    <property type="protein sequence ID" value="KRT35104.1"/>
    <property type="molecule type" value="Genomic_DNA"/>
</dbReference>
<dbReference type="AlphaFoldDB" id="A0A0T5X9W4"/>